<dbReference type="EnsemblMetazoa" id="tetur06g03000.1">
    <property type="protein sequence ID" value="tetur06g03000.1"/>
    <property type="gene ID" value="tetur06g03000"/>
</dbReference>
<sequence>MTQMLTAKTKANNASCQVSTNAIPELCTYNFWVRPWLGPEQIIQASCVPAK</sequence>
<organism evidence="1 2">
    <name type="scientific">Tetranychus urticae</name>
    <name type="common">Two-spotted spider mite</name>
    <dbReference type="NCBI Taxonomy" id="32264"/>
    <lineage>
        <taxon>Eukaryota</taxon>
        <taxon>Metazoa</taxon>
        <taxon>Ecdysozoa</taxon>
        <taxon>Arthropoda</taxon>
        <taxon>Chelicerata</taxon>
        <taxon>Arachnida</taxon>
        <taxon>Acari</taxon>
        <taxon>Acariformes</taxon>
        <taxon>Trombidiformes</taxon>
        <taxon>Prostigmata</taxon>
        <taxon>Eleutherengona</taxon>
        <taxon>Raphignathae</taxon>
        <taxon>Tetranychoidea</taxon>
        <taxon>Tetranychidae</taxon>
        <taxon>Tetranychus</taxon>
    </lineage>
</organism>
<protein>
    <submittedName>
        <fullName evidence="1">Uncharacterized protein</fullName>
    </submittedName>
</protein>
<reference evidence="1" key="2">
    <citation type="submission" date="2015-06" db="UniProtKB">
        <authorList>
            <consortium name="EnsemblMetazoa"/>
        </authorList>
    </citation>
    <scope>IDENTIFICATION</scope>
</reference>
<name>T1K753_TETUR</name>
<dbReference type="EMBL" id="CAEY01001799">
    <property type="status" value="NOT_ANNOTATED_CDS"/>
    <property type="molecule type" value="Genomic_DNA"/>
</dbReference>
<evidence type="ECO:0000313" key="1">
    <source>
        <dbReference type="EnsemblMetazoa" id="tetur06g03000.1"/>
    </source>
</evidence>
<keyword evidence="2" id="KW-1185">Reference proteome</keyword>
<reference evidence="2" key="1">
    <citation type="submission" date="2011-08" db="EMBL/GenBank/DDBJ databases">
        <authorList>
            <person name="Rombauts S."/>
        </authorList>
    </citation>
    <scope>NUCLEOTIDE SEQUENCE</scope>
    <source>
        <strain evidence="2">London</strain>
    </source>
</reference>
<dbReference type="Proteomes" id="UP000015104">
    <property type="component" value="Unassembled WGS sequence"/>
</dbReference>
<dbReference type="Gene3D" id="3.10.450.10">
    <property type="match status" value="1"/>
</dbReference>
<accession>T1K753</accession>
<dbReference type="HOGENOM" id="CLU_3109007_0_0_1"/>
<evidence type="ECO:0000313" key="2">
    <source>
        <dbReference type="Proteomes" id="UP000015104"/>
    </source>
</evidence>
<dbReference type="AlphaFoldDB" id="T1K753"/>
<proteinExistence type="predicted"/>